<dbReference type="Proteomes" id="UP000606008">
    <property type="component" value="Unassembled WGS sequence"/>
</dbReference>
<evidence type="ECO:0000259" key="1">
    <source>
        <dbReference type="PROSITE" id="PS50995"/>
    </source>
</evidence>
<dbReference type="PROSITE" id="PS50995">
    <property type="entry name" value="HTH_MARR_2"/>
    <property type="match status" value="1"/>
</dbReference>
<dbReference type="Gene3D" id="1.10.10.10">
    <property type="entry name" value="Winged helix-like DNA-binding domain superfamily/Winged helix DNA-binding domain"/>
    <property type="match status" value="1"/>
</dbReference>
<gene>
    <name evidence="2" type="ORF">F7231_18795</name>
</gene>
<keyword evidence="3" id="KW-1185">Reference proteome</keyword>
<evidence type="ECO:0000313" key="2">
    <source>
        <dbReference type="EMBL" id="NID12229.1"/>
    </source>
</evidence>
<protein>
    <submittedName>
        <fullName evidence="2">Winged helix-turn-helix transcriptional regulator</fullName>
    </submittedName>
</protein>
<accession>A0ABX0QIY6</accession>
<dbReference type="InterPro" id="IPR036390">
    <property type="entry name" value="WH_DNA-bd_sf"/>
</dbReference>
<reference evidence="2" key="1">
    <citation type="submission" date="2024-05" db="EMBL/GenBank/DDBJ databases">
        <authorList>
            <person name="Jung D.-H."/>
        </authorList>
    </citation>
    <scope>NUCLEOTIDE SEQUENCE</scope>
    <source>
        <strain evidence="2">JA-25</strain>
    </source>
</reference>
<name>A0ABX0QIY6_9BACT</name>
<dbReference type="SUPFAM" id="SSF46785">
    <property type="entry name" value="Winged helix' DNA-binding domain"/>
    <property type="match status" value="1"/>
</dbReference>
<dbReference type="InterPro" id="IPR000835">
    <property type="entry name" value="HTH_MarR-typ"/>
</dbReference>
<feature type="domain" description="HTH marR-type" evidence="1">
    <location>
        <begin position="31"/>
        <end position="164"/>
    </location>
</feature>
<dbReference type="InterPro" id="IPR036388">
    <property type="entry name" value="WH-like_DNA-bd_sf"/>
</dbReference>
<organism evidence="2 3">
    <name type="scientific">Fibrivirga algicola</name>
    <dbReference type="NCBI Taxonomy" id="2950420"/>
    <lineage>
        <taxon>Bacteria</taxon>
        <taxon>Pseudomonadati</taxon>
        <taxon>Bacteroidota</taxon>
        <taxon>Cytophagia</taxon>
        <taxon>Cytophagales</taxon>
        <taxon>Spirosomataceae</taxon>
        <taxon>Fibrivirga</taxon>
    </lineage>
</organism>
<dbReference type="SMART" id="SM00347">
    <property type="entry name" value="HTH_MARR"/>
    <property type="match status" value="1"/>
</dbReference>
<proteinExistence type="predicted"/>
<sequence length="170" mass="18269">MEQVIDDSTALDIALGQRNNTTPPPSATRFGACLLFVANALARSVTGIADSEFAKMGLSYSHAYLLSEIVLNPGSTPTYLSEILFLSPSTITRLIEKLEHKGLARRETGGKNTMVFATEAGVSLAPAVTEAWQANWTKFTEKLGEDEALSLTKQIFAALEQLHADPAAVD</sequence>
<dbReference type="RefSeq" id="WP_166693067.1">
    <property type="nucleotide sequence ID" value="NZ_WAEL01000007.1"/>
</dbReference>
<comment type="caution">
    <text evidence="2">The sequence shown here is derived from an EMBL/GenBank/DDBJ whole genome shotgun (WGS) entry which is preliminary data.</text>
</comment>
<dbReference type="EMBL" id="WAEL01000007">
    <property type="protein sequence ID" value="NID12229.1"/>
    <property type="molecule type" value="Genomic_DNA"/>
</dbReference>
<dbReference type="Pfam" id="PF12802">
    <property type="entry name" value="MarR_2"/>
    <property type="match status" value="1"/>
</dbReference>
<evidence type="ECO:0000313" key="3">
    <source>
        <dbReference type="Proteomes" id="UP000606008"/>
    </source>
</evidence>